<dbReference type="EMBL" id="JASPKY010000555">
    <property type="protein sequence ID" value="KAK9693045.1"/>
    <property type="molecule type" value="Genomic_DNA"/>
</dbReference>
<dbReference type="SUPFAM" id="SSF48452">
    <property type="entry name" value="TPR-like"/>
    <property type="match status" value="2"/>
</dbReference>
<dbReference type="Pfam" id="PF13432">
    <property type="entry name" value="TPR_16"/>
    <property type="match status" value="1"/>
</dbReference>
<evidence type="ECO:0000256" key="3">
    <source>
        <dbReference type="PROSITE-ProRule" id="PRU00339"/>
    </source>
</evidence>
<dbReference type="PANTHER" id="PTHR23083">
    <property type="entry name" value="TETRATRICOPEPTIDE REPEAT PROTEIN, TPR"/>
    <property type="match status" value="1"/>
</dbReference>
<dbReference type="PROSITE" id="PS50005">
    <property type="entry name" value="TPR"/>
    <property type="match status" value="2"/>
</dbReference>
<name>A0AAW1ITW6_POPJA</name>
<protein>
    <submittedName>
        <fullName evidence="5">Tetratricopeptide repeat</fullName>
    </submittedName>
</protein>
<comment type="similarity">
    <text evidence="2">Belongs to the YPP1 family.</text>
</comment>
<evidence type="ECO:0000313" key="5">
    <source>
        <dbReference type="EMBL" id="KAK9693045.1"/>
    </source>
</evidence>
<dbReference type="FunFam" id="1.25.40.10:FF:000421">
    <property type="entry name" value="Tetratricopeptide repeat domain 7B"/>
    <property type="match status" value="1"/>
</dbReference>
<dbReference type="InterPro" id="IPR011990">
    <property type="entry name" value="TPR-like_helical_dom_sf"/>
</dbReference>
<comment type="function">
    <text evidence="1">Involved in endocytosis.</text>
</comment>
<organism evidence="5 6">
    <name type="scientific">Popillia japonica</name>
    <name type="common">Japanese beetle</name>
    <dbReference type="NCBI Taxonomy" id="7064"/>
    <lineage>
        <taxon>Eukaryota</taxon>
        <taxon>Metazoa</taxon>
        <taxon>Ecdysozoa</taxon>
        <taxon>Arthropoda</taxon>
        <taxon>Hexapoda</taxon>
        <taxon>Insecta</taxon>
        <taxon>Pterygota</taxon>
        <taxon>Neoptera</taxon>
        <taxon>Endopterygota</taxon>
        <taxon>Coleoptera</taxon>
        <taxon>Polyphaga</taxon>
        <taxon>Scarabaeiformia</taxon>
        <taxon>Scarabaeidae</taxon>
        <taxon>Rutelinae</taxon>
        <taxon>Popillia</taxon>
    </lineage>
</organism>
<dbReference type="PANTHER" id="PTHR23083:SF464">
    <property type="entry name" value="TETRATRICOPEPTIDE REPEAT DOMAIN 7, ISOFORM A"/>
    <property type="match status" value="1"/>
</dbReference>
<dbReference type="GO" id="GO:0046854">
    <property type="term" value="P:phosphatidylinositol phosphate biosynthetic process"/>
    <property type="evidence" value="ECO:0007669"/>
    <property type="project" value="TreeGrafter"/>
</dbReference>
<evidence type="ECO:0000256" key="1">
    <source>
        <dbReference type="ARBA" id="ARBA00002550"/>
    </source>
</evidence>
<dbReference type="InterPro" id="IPR045819">
    <property type="entry name" value="TTC7_N"/>
</dbReference>
<dbReference type="GO" id="GO:0072659">
    <property type="term" value="P:protein localization to plasma membrane"/>
    <property type="evidence" value="ECO:0007669"/>
    <property type="project" value="TreeGrafter"/>
</dbReference>
<feature type="repeat" description="TPR" evidence="3">
    <location>
        <begin position="445"/>
        <end position="478"/>
    </location>
</feature>
<dbReference type="InterPro" id="IPR019734">
    <property type="entry name" value="TPR_rpt"/>
</dbReference>
<evidence type="ECO:0000256" key="2">
    <source>
        <dbReference type="ARBA" id="ARBA00038251"/>
    </source>
</evidence>
<dbReference type="Proteomes" id="UP001458880">
    <property type="component" value="Unassembled WGS sequence"/>
</dbReference>
<reference evidence="5 6" key="1">
    <citation type="journal article" date="2024" name="BMC Genomics">
        <title>De novo assembly and annotation of Popillia japonica's genome with initial clues to its potential as an invasive pest.</title>
        <authorList>
            <person name="Cucini C."/>
            <person name="Boschi S."/>
            <person name="Funari R."/>
            <person name="Cardaioli E."/>
            <person name="Iannotti N."/>
            <person name="Marturano G."/>
            <person name="Paoli F."/>
            <person name="Bruttini M."/>
            <person name="Carapelli A."/>
            <person name="Frati F."/>
            <person name="Nardi F."/>
        </authorList>
    </citation>
    <scope>NUCLEOTIDE SEQUENCE [LARGE SCALE GENOMIC DNA]</scope>
    <source>
        <strain evidence="5">DMR45628</strain>
    </source>
</reference>
<evidence type="ECO:0000259" key="4">
    <source>
        <dbReference type="Pfam" id="PF19440"/>
    </source>
</evidence>
<proteinExistence type="inferred from homology"/>
<feature type="domain" description="Tetratricopeptide repeat protein 7 N-terminal" evidence="4">
    <location>
        <begin position="2"/>
        <end position="132"/>
    </location>
</feature>
<dbReference type="GO" id="GO:0005886">
    <property type="term" value="C:plasma membrane"/>
    <property type="evidence" value="ECO:0007669"/>
    <property type="project" value="TreeGrafter"/>
</dbReference>
<dbReference type="Gene3D" id="1.25.40.10">
    <property type="entry name" value="Tetratricopeptide repeat domain"/>
    <property type="match status" value="2"/>
</dbReference>
<keyword evidence="3" id="KW-0802">TPR repeat</keyword>
<keyword evidence="6" id="KW-1185">Reference proteome</keyword>
<dbReference type="Pfam" id="PF13431">
    <property type="entry name" value="TPR_17"/>
    <property type="match status" value="1"/>
</dbReference>
<accession>A0AAW1ITW6</accession>
<feature type="repeat" description="TPR" evidence="3">
    <location>
        <begin position="143"/>
        <end position="176"/>
    </location>
</feature>
<dbReference type="AlphaFoldDB" id="A0AAW1ITW6"/>
<dbReference type="SMART" id="SM00028">
    <property type="entry name" value="TPR"/>
    <property type="match status" value="6"/>
</dbReference>
<dbReference type="Pfam" id="PF19440">
    <property type="entry name" value="TTC7_N"/>
    <property type="match status" value="1"/>
</dbReference>
<gene>
    <name evidence="5" type="ORF">QE152_g34469</name>
</gene>
<dbReference type="InterPro" id="IPR051722">
    <property type="entry name" value="Endocytosis_PI4K-reg_protein"/>
</dbReference>
<evidence type="ECO:0000313" key="6">
    <source>
        <dbReference type="Proteomes" id="UP001458880"/>
    </source>
</evidence>
<comment type="caution">
    <text evidence="5">The sequence shown here is derived from an EMBL/GenBank/DDBJ whole genome shotgun (WGS) entry which is preliminary data.</text>
</comment>
<sequence>MALDRYRYSITAVESPGVNSIRLKLLCQTAELLLQGYPDENYKVPSVVARDSAWKPKLYSGLNQFTPRNKYEETILVLIVAEAIAVRNAVLSQSPEFKDARHSAYLDATTVYDLLTLATVRWGQIALLQESLERAMKFSFKEPHLWRQHALSLISKGEYEHALSVLKEVIHLEPNTSVNCLLAAKLCFEHLNMPGEGTVYSELALKRETIHSSGLLSRCHLYLGLGFQLQAQSTLPKSDRTSLNNSALENFQVAVQLEPNDNLCEYYLGLQLALIALLLSANRQHEEALQLVEAALEEYPDCLNLMYVKAHLELHQEGGERALTTAKQMLELWKNLYEGQTISDVPECDRKSDTRSVFQLYTSEMSDKDTSSLQAHSIAASKVEHALSEVASSMSSFSPRPGPQRAWMLLLEIWLLLAELYLALDQQADVLKCIQEATQIFPLSHHILHMRGLLHMHKQEWTEAKLCFQNAVAINPQHVKSLQQLGLVYHYLNLQGLAETTLREAAKIDPTNHLTWYNLGKVLEALGEYESASSSMATALTVEITSPILPFTSVPLCFD</sequence>